<dbReference type="GO" id="GO:0020037">
    <property type="term" value="F:heme binding"/>
    <property type="evidence" value="ECO:0007669"/>
    <property type="project" value="UniProtKB-UniRule"/>
</dbReference>
<feature type="binding site" evidence="14">
    <location>
        <position position="461"/>
    </location>
    <ligand>
        <name>heme</name>
        <dbReference type="ChEBI" id="CHEBI:30413"/>
    </ligand>
</feature>
<comment type="similarity">
    <text evidence="3">Belongs to the catalase family. HPII subfamily.</text>
</comment>
<dbReference type="Gene3D" id="2.40.180.10">
    <property type="entry name" value="Catalase core domain"/>
    <property type="match status" value="1"/>
</dbReference>
<dbReference type="PANTHER" id="PTHR42821">
    <property type="entry name" value="CATALASE"/>
    <property type="match status" value="1"/>
</dbReference>
<evidence type="ECO:0000313" key="18">
    <source>
        <dbReference type="Proteomes" id="UP000269265"/>
    </source>
</evidence>
<dbReference type="GO" id="GO:0006979">
    <property type="term" value="P:response to oxidative stress"/>
    <property type="evidence" value="ECO:0007669"/>
    <property type="project" value="InterPro"/>
</dbReference>
<evidence type="ECO:0000256" key="2">
    <source>
        <dbReference type="ARBA" id="ARBA00002974"/>
    </source>
</evidence>
<dbReference type="Pfam" id="PF18011">
    <property type="entry name" value="Catalase_C"/>
    <property type="match status" value="1"/>
</dbReference>
<name>A0A3R8TST3_9BURK</name>
<keyword evidence="10 11" id="KW-0376">Hydrogen peroxide</keyword>
<feature type="binding site" evidence="14">
    <location>
        <position position="450"/>
    </location>
    <ligand>
        <name>heme</name>
        <dbReference type="ChEBI" id="CHEBI:30413"/>
    </ligand>
</feature>
<evidence type="ECO:0000256" key="10">
    <source>
        <dbReference type="ARBA" id="ARBA00023324"/>
    </source>
</evidence>
<accession>A0A3R8TST3</accession>
<dbReference type="PROSITE" id="PS00438">
    <property type="entry name" value="CATALASE_2"/>
    <property type="match status" value="1"/>
</dbReference>
<dbReference type="InterPro" id="IPR018028">
    <property type="entry name" value="Catalase"/>
</dbReference>
<evidence type="ECO:0000259" key="16">
    <source>
        <dbReference type="SMART" id="SM01060"/>
    </source>
</evidence>
<proteinExistence type="inferred from homology"/>
<keyword evidence="9 11" id="KW-0408">Iron</keyword>
<evidence type="ECO:0000256" key="15">
    <source>
        <dbReference type="SAM" id="MobiDB-lite"/>
    </source>
</evidence>
<dbReference type="InterPro" id="IPR024708">
    <property type="entry name" value="Catalase_AS"/>
</dbReference>
<reference evidence="17 18" key="1">
    <citation type="submission" date="2018-12" db="EMBL/GenBank/DDBJ databases">
        <title>The whole draft genome of Aquabacterium sp. SJQ9.</title>
        <authorList>
            <person name="Sun L."/>
            <person name="Gao X."/>
            <person name="Chen W."/>
            <person name="Huang K."/>
        </authorList>
    </citation>
    <scope>NUCLEOTIDE SEQUENCE [LARGE SCALE GENOMIC DNA]</scope>
    <source>
        <strain evidence="17 18">SJQ9</strain>
    </source>
</reference>
<dbReference type="InterPro" id="IPR010582">
    <property type="entry name" value="Catalase_immune_responsive"/>
</dbReference>
<feature type="region of interest" description="Disordered" evidence="15">
    <location>
        <begin position="43"/>
        <end position="108"/>
    </location>
</feature>
<dbReference type="InterPro" id="IPR024712">
    <property type="entry name" value="Catalase_clade2"/>
</dbReference>
<evidence type="ECO:0000313" key="17">
    <source>
        <dbReference type="EMBL" id="RRS04071.1"/>
    </source>
</evidence>
<dbReference type="SMART" id="SM01060">
    <property type="entry name" value="Catalase"/>
    <property type="match status" value="1"/>
</dbReference>
<feature type="binding site" description="axial binding residue" evidence="13">
    <location>
        <position position="454"/>
    </location>
    <ligand>
        <name>heme</name>
        <dbReference type="ChEBI" id="CHEBI:30413"/>
    </ligand>
    <ligandPart>
        <name>Fe</name>
        <dbReference type="ChEBI" id="CHEBI:18248"/>
    </ligandPart>
</feature>
<dbReference type="EMBL" id="RSED01000008">
    <property type="protein sequence ID" value="RRS04071.1"/>
    <property type="molecule type" value="Genomic_DNA"/>
</dbReference>
<dbReference type="InterPro" id="IPR029062">
    <property type="entry name" value="Class_I_gatase-like"/>
</dbReference>
<keyword evidence="6 11" id="KW-0349">Heme</keyword>
<dbReference type="PRINTS" id="PR00067">
    <property type="entry name" value="CATALASE"/>
</dbReference>
<comment type="catalytic activity">
    <reaction evidence="11">
        <text>2 H2O2 = O2 + 2 H2O</text>
        <dbReference type="Rhea" id="RHEA:20309"/>
        <dbReference type="ChEBI" id="CHEBI:15377"/>
        <dbReference type="ChEBI" id="CHEBI:15379"/>
        <dbReference type="ChEBI" id="CHEBI:16240"/>
        <dbReference type="EC" id="1.11.1.6"/>
    </reaction>
</comment>
<gene>
    <name evidence="17" type="ORF">EIP75_11830</name>
</gene>
<dbReference type="InterPro" id="IPR043156">
    <property type="entry name" value="Catalase_clade2_helical"/>
</dbReference>
<feature type="binding site" evidence="14">
    <location>
        <position position="253"/>
    </location>
    <ligand>
        <name>heme</name>
        <dbReference type="ChEBI" id="CHEBI:30413"/>
    </ligand>
</feature>
<keyword evidence="5 11" id="KW-0575">Peroxidase</keyword>
<feature type="active site" evidence="12">
    <location>
        <position position="240"/>
    </location>
</feature>
<dbReference type="AlphaFoldDB" id="A0A3R8TST3"/>
<dbReference type="InterPro" id="IPR011614">
    <property type="entry name" value="Catalase_core"/>
</dbReference>
<evidence type="ECO:0000256" key="12">
    <source>
        <dbReference type="PIRSR" id="PIRSR038927-1"/>
    </source>
</evidence>
<dbReference type="GO" id="GO:0004096">
    <property type="term" value="F:catalase activity"/>
    <property type="evidence" value="ECO:0007669"/>
    <property type="project" value="UniProtKB-UniRule"/>
</dbReference>
<dbReference type="PIRSF" id="PIRSF038927">
    <property type="entry name" value="Catalase_clade2"/>
    <property type="match status" value="1"/>
</dbReference>
<dbReference type="FunFam" id="2.40.180.10:FF:000003">
    <property type="entry name" value="Catalase"/>
    <property type="match status" value="1"/>
</dbReference>
<dbReference type="SUPFAM" id="SSF56634">
    <property type="entry name" value="Heme-dependent catalase-like"/>
    <property type="match status" value="1"/>
</dbReference>
<dbReference type="PROSITE" id="PS51402">
    <property type="entry name" value="CATALASE_3"/>
    <property type="match status" value="1"/>
</dbReference>
<dbReference type="InterPro" id="IPR041399">
    <property type="entry name" value="Catalase_large_C"/>
</dbReference>
<feature type="region of interest" description="Disordered" evidence="15">
    <location>
        <begin position="1"/>
        <end position="29"/>
    </location>
</feature>
<feature type="domain" description="Catalase core" evidence="16">
    <location>
        <begin position="120"/>
        <end position="508"/>
    </location>
</feature>
<feature type="binding site" evidence="14">
    <location>
        <position position="204"/>
    </location>
    <ligand>
        <name>heme</name>
        <dbReference type="ChEBI" id="CHEBI:30413"/>
    </ligand>
</feature>
<comment type="caution">
    <text evidence="17">The sequence shown here is derived from an EMBL/GenBank/DDBJ whole genome shotgun (WGS) entry which is preliminary data.</text>
</comment>
<feature type="compositionally biased region" description="Pro residues" evidence="15">
    <location>
        <begin position="1"/>
        <end position="10"/>
    </location>
</feature>
<dbReference type="Gene3D" id="3.40.50.880">
    <property type="match status" value="1"/>
</dbReference>
<dbReference type="GO" id="GO:0042744">
    <property type="term" value="P:hydrogen peroxide catabolic process"/>
    <property type="evidence" value="ECO:0007669"/>
    <property type="project" value="UniProtKB-UniRule"/>
</dbReference>
<keyword evidence="7 11" id="KW-0479">Metal-binding</keyword>
<feature type="active site" evidence="12">
    <location>
        <position position="167"/>
    </location>
</feature>
<dbReference type="OrthoDB" id="9761719at2"/>
<evidence type="ECO:0000256" key="9">
    <source>
        <dbReference type="ARBA" id="ARBA00023004"/>
    </source>
</evidence>
<dbReference type="CDD" id="cd03132">
    <property type="entry name" value="GATase1_catalase"/>
    <property type="match status" value="1"/>
</dbReference>
<comment type="cofactor">
    <cofactor evidence="1 11 13">
        <name>heme</name>
        <dbReference type="ChEBI" id="CHEBI:30413"/>
    </cofactor>
</comment>
<dbReference type="Pfam" id="PF06628">
    <property type="entry name" value="Catalase-rel"/>
    <property type="match status" value="1"/>
</dbReference>
<dbReference type="InterPro" id="IPR020835">
    <property type="entry name" value="Catalase_sf"/>
</dbReference>
<evidence type="ECO:0000256" key="13">
    <source>
        <dbReference type="PIRSR" id="PIRSR038927-2"/>
    </source>
</evidence>
<organism evidence="17 18">
    <name type="scientific">Aquabacterium soli</name>
    <dbReference type="NCBI Taxonomy" id="2493092"/>
    <lineage>
        <taxon>Bacteria</taxon>
        <taxon>Pseudomonadati</taxon>
        <taxon>Pseudomonadota</taxon>
        <taxon>Betaproteobacteria</taxon>
        <taxon>Burkholderiales</taxon>
        <taxon>Aquabacterium</taxon>
    </lineage>
</organism>
<dbReference type="GO" id="GO:0046872">
    <property type="term" value="F:metal ion binding"/>
    <property type="evidence" value="ECO:0007669"/>
    <property type="project" value="UniProtKB-KW"/>
</dbReference>
<comment type="function">
    <text evidence="2 11">Decomposes hydrogen peroxide into water and oxygen; serves to protect cells from the toxic effects of hydrogen peroxide.</text>
</comment>
<evidence type="ECO:0000256" key="6">
    <source>
        <dbReference type="ARBA" id="ARBA00022617"/>
    </source>
</evidence>
<dbReference type="EC" id="1.11.1.6" evidence="4 11"/>
<evidence type="ECO:0000256" key="4">
    <source>
        <dbReference type="ARBA" id="ARBA00012314"/>
    </source>
</evidence>
<evidence type="ECO:0000256" key="8">
    <source>
        <dbReference type="ARBA" id="ARBA00023002"/>
    </source>
</evidence>
<keyword evidence="18" id="KW-1185">Reference proteome</keyword>
<dbReference type="Gene3D" id="1.20.1370.20">
    <property type="match status" value="1"/>
</dbReference>
<keyword evidence="8 11" id="KW-0560">Oxidoreductase</keyword>
<dbReference type="Proteomes" id="UP000269265">
    <property type="component" value="Unassembled WGS sequence"/>
</dbReference>
<sequence length="795" mass="86438">MANTPSPLPPRAKRIEMKKTSPKGKPATGIEAVARHDAEVNQLAGETHHNPNKAGEFGYDSAVSPPQGVTHTPPSPATVGSTLSEPNASGKTGHGPVPGHNATIDTLDRVRVDSTGRVLTTNQGVPVGDNQNSLKAGLRGPTLLEDFILREKITHFDHERIPERIVHARGSGAHGFFEAYGPLTDLTRASLFAEAGKVTPVFVRFSTVAGERGSVDTARDVRGFAVKFYTDEGNWDLVGNNIPVFFIQDAMKFPDLVHAVKPEPHNGIPQAASAHDTFWDFVSLMPESTHMLLWAMSDRAIPRSYRMMQGFGVHSYRLVNAKGESQFVKFHWKPKQGTHSLVWDEAVKIMGADPDFHRRDLWDAIEAGEYPEWELGLQVFTEEQADKFSFDILDSTKLIPEELIPVTPVGRLVLNRNPDNFFAETEQVAFCTAHVVPGIDFSNDPLLAGRIHSYVDTQISRLGGPNFHEIPINSPIAPVHNNQRDGLHRQAIARGRVAYEPNSLGGGCPFQAGVKGFVSFPQPIKDDKVRGKPEKFAEHYNQATLFYNSQTEVEKAHIAAAFRFELSKVTVPAIRQRMVASLVHVSAELAAKVAEGLGIEVPPGLPRALDNPPKPEVKVSPALSLTALPGEVGIRSRQVGIVVANGVDGASVAAVEKALRAEGAVPRLVSIRLGQVTAVKGETFDVHATLENHPSVLFDALVLPCGQDAIDTLLTNGHTLEYIKDQYRHCKPILALGLSEQLLAKAGIPDTLPDGQPDEALIKAQPSKVASVLPAFIAQLSAHRYTPRDSDPPRV</sequence>
<evidence type="ECO:0000256" key="14">
    <source>
        <dbReference type="PIRSR" id="PIRSR038927-3"/>
    </source>
</evidence>
<dbReference type="GO" id="GO:0005829">
    <property type="term" value="C:cytosol"/>
    <property type="evidence" value="ECO:0007669"/>
    <property type="project" value="TreeGrafter"/>
</dbReference>
<dbReference type="PANTHER" id="PTHR42821:SF1">
    <property type="entry name" value="CATALASE-B"/>
    <property type="match status" value="1"/>
</dbReference>
<dbReference type="SUPFAM" id="SSF52317">
    <property type="entry name" value="Class I glutamine amidotransferase-like"/>
    <property type="match status" value="1"/>
</dbReference>
<evidence type="ECO:0000256" key="1">
    <source>
        <dbReference type="ARBA" id="ARBA00001971"/>
    </source>
</evidence>
<feature type="binding site" evidence="14">
    <location>
        <position position="164"/>
    </location>
    <ligand>
        <name>heme</name>
        <dbReference type="ChEBI" id="CHEBI:30413"/>
    </ligand>
</feature>
<feature type="compositionally biased region" description="Polar residues" evidence="15">
    <location>
        <begin position="67"/>
        <end position="90"/>
    </location>
</feature>
<dbReference type="Pfam" id="PF00199">
    <property type="entry name" value="Catalase"/>
    <property type="match status" value="1"/>
</dbReference>
<evidence type="ECO:0000256" key="3">
    <source>
        <dbReference type="ARBA" id="ARBA00010660"/>
    </source>
</evidence>
<evidence type="ECO:0000256" key="11">
    <source>
        <dbReference type="PIRNR" id="PIRNR038927"/>
    </source>
</evidence>
<evidence type="ECO:0000256" key="5">
    <source>
        <dbReference type="ARBA" id="ARBA00022559"/>
    </source>
</evidence>
<evidence type="ECO:0000256" key="7">
    <source>
        <dbReference type="ARBA" id="ARBA00022723"/>
    </source>
</evidence>
<protein>
    <recommendedName>
        <fullName evidence="4 11">Catalase</fullName>
        <ecNumber evidence="4 11">1.11.1.6</ecNumber>
    </recommendedName>
</protein>